<reference evidence="6" key="1">
    <citation type="journal article" date="2019" name="Int. J. Syst. Evol. Microbiol.">
        <title>The Global Catalogue of Microorganisms (GCM) 10K type strain sequencing project: providing services to taxonomists for standard genome sequencing and annotation.</title>
        <authorList>
            <consortium name="The Broad Institute Genomics Platform"/>
            <consortium name="The Broad Institute Genome Sequencing Center for Infectious Disease"/>
            <person name="Wu L."/>
            <person name="Ma J."/>
        </authorList>
    </citation>
    <scope>NUCLEOTIDE SEQUENCE [LARGE SCALE GENOMIC DNA]</scope>
    <source>
        <strain evidence="6">CCUG 39970</strain>
    </source>
</reference>
<keyword evidence="6" id="KW-1185">Reference proteome</keyword>
<dbReference type="InterPro" id="IPR036156">
    <property type="entry name" value="Beta-gal/glucu_dom_sf"/>
</dbReference>
<dbReference type="EMBL" id="JBHSEG010000014">
    <property type="protein sequence ID" value="MFC4456079.1"/>
    <property type="molecule type" value="Genomic_DNA"/>
</dbReference>
<name>A0ABV8YAP2_9DEIO</name>
<dbReference type="Pfam" id="PF02836">
    <property type="entry name" value="Glyco_hydro_2_C"/>
    <property type="match status" value="1"/>
</dbReference>
<dbReference type="Proteomes" id="UP001595939">
    <property type="component" value="Unassembled WGS sequence"/>
</dbReference>
<dbReference type="InterPro" id="IPR051913">
    <property type="entry name" value="GH2_Domain-Containing"/>
</dbReference>
<protein>
    <submittedName>
        <fullName evidence="5">Glycoside hydrolase family 2 protein</fullName>
    </submittedName>
</protein>
<evidence type="ECO:0000256" key="1">
    <source>
        <dbReference type="ARBA" id="ARBA00007401"/>
    </source>
</evidence>
<feature type="region of interest" description="Disordered" evidence="2">
    <location>
        <begin position="580"/>
        <end position="599"/>
    </location>
</feature>
<dbReference type="SUPFAM" id="SSF49303">
    <property type="entry name" value="beta-Galactosidase/glucuronidase domain"/>
    <property type="match status" value="1"/>
</dbReference>
<dbReference type="SUPFAM" id="SSF49785">
    <property type="entry name" value="Galactose-binding domain-like"/>
    <property type="match status" value="1"/>
</dbReference>
<feature type="domain" description="Glycosyl hydrolases family 2 sugar binding" evidence="4">
    <location>
        <begin position="65"/>
        <end position="136"/>
    </location>
</feature>
<evidence type="ECO:0000313" key="5">
    <source>
        <dbReference type="EMBL" id="MFC4456079.1"/>
    </source>
</evidence>
<dbReference type="InterPro" id="IPR017853">
    <property type="entry name" value="GH"/>
</dbReference>
<accession>A0ABV8YAP2</accession>
<feature type="domain" description="Glycoside hydrolase family 2 catalytic" evidence="3">
    <location>
        <begin position="289"/>
        <end position="577"/>
    </location>
</feature>
<comment type="caution">
    <text evidence="5">The sequence shown here is derived from an EMBL/GenBank/DDBJ whole genome shotgun (WGS) entry which is preliminary data.</text>
</comment>
<dbReference type="Pfam" id="PF02837">
    <property type="entry name" value="Glyco_hydro_2_N"/>
    <property type="match status" value="1"/>
</dbReference>
<dbReference type="Gene3D" id="3.20.20.80">
    <property type="entry name" value="Glycosidases"/>
    <property type="match status" value="1"/>
</dbReference>
<evidence type="ECO:0000313" key="6">
    <source>
        <dbReference type="Proteomes" id="UP001595939"/>
    </source>
</evidence>
<dbReference type="GO" id="GO:0016787">
    <property type="term" value="F:hydrolase activity"/>
    <property type="evidence" value="ECO:0007669"/>
    <property type="project" value="UniProtKB-KW"/>
</dbReference>
<gene>
    <name evidence="5" type="ORF">ACFO0P_20070</name>
</gene>
<dbReference type="PANTHER" id="PTHR42732:SF3">
    <property type="entry name" value="HYDROLASE"/>
    <property type="match status" value="1"/>
</dbReference>
<evidence type="ECO:0000256" key="2">
    <source>
        <dbReference type="SAM" id="MobiDB-lite"/>
    </source>
</evidence>
<keyword evidence="5" id="KW-0378">Hydrolase</keyword>
<dbReference type="RefSeq" id="WP_380130094.1">
    <property type="nucleotide sequence ID" value="NZ_JBHSEG010000014.1"/>
</dbReference>
<dbReference type="InterPro" id="IPR006103">
    <property type="entry name" value="Glyco_hydro_2_cat"/>
</dbReference>
<comment type="similarity">
    <text evidence="1">Belongs to the glycosyl hydrolase 2 family.</text>
</comment>
<sequence>MDHVPFPRPQLERMHWQHLNGHWDFAYDDQQQWRTPQEVTFDRQILVPYAPESPASGIHDTGFHSTLWYRRRVTPALDPGLSGERQRLYLHFGAVDYQATVWVNGQQVARHEGGHTPFSADLSGLWTPGDTLDIVVRAVDDPFDLAKPRGKQTWKAEPHEIWYPRTTGIWQTVWLELRPETHLAALTWTSNVERWAVQLQTRLDGPLSDGLRLRVTLRAGEQLLAEDEYRLTHPEVTRTITLRDPGIDAARHELMWSPEHPQLIDAVLELLEGGQVLDRVQSYTALRSVAVDQQHFILNGRPYPLRLVLDQGYWPRGLMTASSEELRQDVELTRRLGFNGARKHQKIEDPLYLYWCDVLGLLVWEELPSAYVFSTTSAQRLVREWTEAIERDRSHPCIVAWVPINESWGVPDLPLVPEQRELVRTLYHLTRTLDPSRPVIGNDGWEQVVTDILAIHDYTHLPEQLIERYGTREAVERSLNHVRPHKRLLALEGAARPQPAMLTEFGGLAYTTEDPGWGYSRMTSAQELQDSYTRLLTAVHRCDGLVGFCYTQLTDTYQEKNGLLYEDRTPKADLQMLGRATRGTRTPQEQERDPGMGDSGYNFIWRRKLQQAAERMQAMAED</sequence>
<organism evidence="5 6">
    <name type="scientific">Deinococcus sonorensis</name>
    <dbReference type="NCBI Taxonomy" id="309891"/>
    <lineage>
        <taxon>Bacteria</taxon>
        <taxon>Thermotogati</taxon>
        <taxon>Deinococcota</taxon>
        <taxon>Deinococci</taxon>
        <taxon>Deinococcales</taxon>
        <taxon>Deinococcaceae</taxon>
        <taxon>Deinococcus</taxon>
    </lineage>
</organism>
<dbReference type="SUPFAM" id="SSF51445">
    <property type="entry name" value="(Trans)glycosidases"/>
    <property type="match status" value="1"/>
</dbReference>
<dbReference type="Gene3D" id="2.60.120.260">
    <property type="entry name" value="Galactose-binding domain-like"/>
    <property type="match status" value="1"/>
</dbReference>
<evidence type="ECO:0000259" key="3">
    <source>
        <dbReference type="Pfam" id="PF02836"/>
    </source>
</evidence>
<proteinExistence type="inferred from homology"/>
<dbReference type="PANTHER" id="PTHR42732">
    <property type="entry name" value="BETA-GALACTOSIDASE"/>
    <property type="match status" value="1"/>
</dbReference>
<evidence type="ECO:0000259" key="4">
    <source>
        <dbReference type="Pfam" id="PF02837"/>
    </source>
</evidence>
<dbReference type="InterPro" id="IPR008979">
    <property type="entry name" value="Galactose-bd-like_sf"/>
</dbReference>
<dbReference type="InterPro" id="IPR006104">
    <property type="entry name" value="Glyco_hydro_2_N"/>
</dbReference>